<gene>
    <name evidence="13" type="ORF">H4R26_000319</name>
</gene>
<evidence type="ECO:0000256" key="1">
    <source>
        <dbReference type="ARBA" id="ARBA00001913"/>
    </source>
</evidence>
<evidence type="ECO:0000256" key="7">
    <source>
        <dbReference type="ARBA" id="ARBA00023157"/>
    </source>
</evidence>
<dbReference type="GO" id="GO:0005783">
    <property type="term" value="C:endoplasmic reticulum"/>
    <property type="evidence" value="ECO:0007669"/>
    <property type="project" value="TreeGrafter"/>
</dbReference>
<dbReference type="Pfam" id="PF01532">
    <property type="entry name" value="Glyco_hydro_47"/>
    <property type="match status" value="1"/>
</dbReference>
<name>A0A9W8BHS8_9FUNG</name>
<evidence type="ECO:0000256" key="10">
    <source>
        <dbReference type="PIRSR" id="PIRSR601382-2"/>
    </source>
</evidence>
<dbReference type="PRINTS" id="PR00747">
    <property type="entry name" value="GLYHDRLASE47"/>
</dbReference>
<comment type="similarity">
    <text evidence="3 12">Belongs to the glycosyl hydrolase 47 family.</text>
</comment>
<evidence type="ECO:0000256" key="11">
    <source>
        <dbReference type="PIRSR" id="PIRSR601382-3"/>
    </source>
</evidence>
<reference evidence="13" key="1">
    <citation type="submission" date="2022-07" db="EMBL/GenBank/DDBJ databases">
        <title>Phylogenomic reconstructions and comparative analyses of Kickxellomycotina fungi.</title>
        <authorList>
            <person name="Reynolds N.K."/>
            <person name="Stajich J.E."/>
            <person name="Barry K."/>
            <person name="Grigoriev I.V."/>
            <person name="Crous P."/>
            <person name="Smith M.E."/>
        </authorList>
    </citation>
    <scope>NUCLEOTIDE SEQUENCE</scope>
    <source>
        <strain evidence="13">IMI 214461</strain>
    </source>
</reference>
<dbReference type="Gene3D" id="1.50.10.10">
    <property type="match status" value="1"/>
</dbReference>
<dbReference type="EMBL" id="JANBQF010000009">
    <property type="protein sequence ID" value="KAJ2008199.1"/>
    <property type="molecule type" value="Genomic_DNA"/>
</dbReference>
<comment type="pathway">
    <text evidence="2">Protein modification; protein glycosylation.</text>
</comment>
<evidence type="ECO:0000256" key="8">
    <source>
        <dbReference type="ARBA" id="ARBA00047669"/>
    </source>
</evidence>
<dbReference type="InterPro" id="IPR036026">
    <property type="entry name" value="Seven-hairpin_glycosidases"/>
</dbReference>
<dbReference type="InterPro" id="IPR050749">
    <property type="entry name" value="Glycosyl_Hydrolase_47"/>
</dbReference>
<keyword evidence="4 10" id="KW-0479">Metal-binding</keyword>
<evidence type="ECO:0000313" key="13">
    <source>
        <dbReference type="EMBL" id="KAJ2008199.1"/>
    </source>
</evidence>
<dbReference type="Proteomes" id="UP001150907">
    <property type="component" value="Unassembled WGS sequence"/>
</dbReference>
<accession>A0A9W8BHS8</accession>
<dbReference type="OrthoDB" id="8118055at2759"/>
<keyword evidence="12" id="KW-0326">Glycosidase</keyword>
<protein>
    <recommendedName>
        <fullName evidence="12">alpha-1,2-Mannosidase</fullName>
        <ecNumber evidence="12">3.2.1.-</ecNumber>
    </recommendedName>
</protein>
<keyword evidence="7 11" id="KW-1015">Disulfide bond</keyword>
<dbReference type="GO" id="GO:0016020">
    <property type="term" value="C:membrane"/>
    <property type="evidence" value="ECO:0007669"/>
    <property type="project" value="InterPro"/>
</dbReference>
<dbReference type="InterPro" id="IPR012341">
    <property type="entry name" value="6hp_glycosidase-like_sf"/>
</dbReference>
<dbReference type="AlphaFoldDB" id="A0A9W8BHS8"/>
<proteinExistence type="inferred from homology"/>
<organism evidence="13 14">
    <name type="scientific">Coemansia thaxteri</name>
    <dbReference type="NCBI Taxonomy" id="2663907"/>
    <lineage>
        <taxon>Eukaryota</taxon>
        <taxon>Fungi</taxon>
        <taxon>Fungi incertae sedis</taxon>
        <taxon>Zoopagomycota</taxon>
        <taxon>Kickxellomycotina</taxon>
        <taxon>Kickxellomycetes</taxon>
        <taxon>Kickxellales</taxon>
        <taxon>Kickxellaceae</taxon>
        <taxon>Coemansia</taxon>
    </lineage>
</organism>
<evidence type="ECO:0000256" key="9">
    <source>
        <dbReference type="ARBA" id="ARBA00048605"/>
    </source>
</evidence>
<dbReference type="GO" id="GO:0005509">
    <property type="term" value="F:calcium ion binding"/>
    <property type="evidence" value="ECO:0007669"/>
    <property type="project" value="InterPro"/>
</dbReference>
<feature type="binding site" evidence="10">
    <location>
        <position position="523"/>
    </location>
    <ligand>
        <name>Ca(2+)</name>
        <dbReference type="ChEBI" id="CHEBI:29108"/>
    </ligand>
</feature>
<evidence type="ECO:0000256" key="4">
    <source>
        <dbReference type="ARBA" id="ARBA00022723"/>
    </source>
</evidence>
<comment type="catalytic activity">
    <reaction evidence="8">
        <text>N(4)-(alpha-D-Man-(1-&gt;2)-alpha-D-Man-(1-&gt;2)-alpha-D-Man-(1-&gt;3)-[alpha-D-Man-(1-&gt;3)-[alpha-D-Man-(1-&gt;2)-alpha-D-Man-(1-&gt;6)]-alpha-D-Man-(1-&gt;6)]-beta-D-Man-(1-&gt;4)-beta-D-GlcNAc-(1-&gt;4)-beta-D-GlcNAc)-L-asparaginyl-[protein] (N-glucan mannose isomer 8A1,2,3B1,3) + 3 H2O = N(4)-(alpha-D-Man-(1-&gt;3)-[alpha-D-Man-(1-&gt;3)-[alpha-D-Man-(1-&gt;6)]-alpha-D-Man-(1-&gt;6)]-beta-D-Man-(1-&gt;4)-beta-D-GlcNAc-(1-&gt;4)-beta-D-GlcNAc)-L-asparaginyl-[protein] (N-glucan mannose isomer 5A1,2) + 3 beta-D-mannose</text>
        <dbReference type="Rhea" id="RHEA:56028"/>
        <dbReference type="Rhea" id="RHEA-COMP:14358"/>
        <dbReference type="Rhea" id="RHEA-COMP:14367"/>
        <dbReference type="ChEBI" id="CHEBI:15377"/>
        <dbReference type="ChEBI" id="CHEBI:28563"/>
        <dbReference type="ChEBI" id="CHEBI:59087"/>
        <dbReference type="ChEBI" id="CHEBI:60628"/>
        <dbReference type="EC" id="3.2.1.113"/>
    </reaction>
</comment>
<dbReference type="InterPro" id="IPR001382">
    <property type="entry name" value="Glyco_hydro_47"/>
</dbReference>
<comment type="catalytic activity">
    <reaction evidence="9">
        <text>N(4)-(alpha-D-Man-(1-&gt;2)-alpha-D-Man-(1-&gt;2)-alpha-D-Man-(1-&gt;3)-[alpha-D-Man-(1-&gt;2)-alpha-D-Man-(1-&gt;3)-[alpha-D-Man-(1-&gt;2)-alpha-D-Man-(1-&gt;6)]-alpha-D-Man-(1-&gt;6)]-beta-D-Man-(1-&gt;4)-beta-D-GlcNAc-(1-&gt;4)-beta-D-GlcNAc)-L-asparaginyl-[protein] (N-glucan mannose isomer 9A1,2,3B1,2,3) + 4 H2O = N(4)-(alpha-D-Man-(1-&gt;3)-[alpha-D-Man-(1-&gt;3)-[alpha-D-Man-(1-&gt;6)]-alpha-D-Man-(1-&gt;6)]-beta-D-Man-(1-&gt;4)-beta-D-GlcNAc-(1-&gt;4)-beta-D-GlcNAc)-L-asparaginyl-[protein] (N-glucan mannose isomer 5A1,2) + 4 beta-D-mannose</text>
        <dbReference type="Rhea" id="RHEA:56008"/>
        <dbReference type="Rhea" id="RHEA-COMP:14356"/>
        <dbReference type="Rhea" id="RHEA-COMP:14367"/>
        <dbReference type="ChEBI" id="CHEBI:15377"/>
        <dbReference type="ChEBI" id="CHEBI:28563"/>
        <dbReference type="ChEBI" id="CHEBI:59087"/>
        <dbReference type="ChEBI" id="CHEBI:139493"/>
        <dbReference type="EC" id="3.2.1.113"/>
    </reaction>
</comment>
<sequence length="534" mass="60524">MPLFSRFSLRKLILALLALATGLYLAKTLGYLSTDRLGFWVDSLDHGEQPQKQAALPASPRSSQLTPTSFKRQQAVREATKHAWAAYKQFAWGMDEFLPITKSSNQRWGGWAITLVDSLDTLKLAGLETEYNEAKEFVSTMQFNRTRPGYETQLFEMTIRALGGLLGAYELDNDPMLLKQAKQVGDSLAYAFNTNTGLPATHVDVNGKSPMSSSEICIAEAGTLQLEFKKLSQLTGDGKYAKLVEKVSDIMDKAERKLKGLYPKFINIRTGEYNQDSGYSVGSYADSFYEYLLKQYILHDGKEPKFKERYVESVEAINSKLVKKTDSGFSYLGSSHSDDSFSHTMEHLACFYPGLLALGSHVLDRPQDMVVAKELARTCYHSYAMTPTGLGPDTISFNATETRPSYYNNAWWYKESQFDAYGVGSSNPQYVLRPETVETLFILYRITGDTKYQDWGWNIFLAIEKYTRREVGYAAYVNVYRTNVALNHQNSMESFFLAETLKYLYLLFSPTDLVPLDEYVFNTEAHPLRIIKSK</sequence>
<feature type="disulfide bond" evidence="11">
    <location>
        <begin position="350"/>
        <end position="379"/>
    </location>
</feature>
<keyword evidence="5 12" id="KW-0378">Hydrolase</keyword>
<dbReference type="SUPFAM" id="SSF48225">
    <property type="entry name" value="Seven-hairpin glycosidases"/>
    <property type="match status" value="1"/>
</dbReference>
<comment type="cofactor">
    <cofactor evidence="1 10">
        <name>Ca(2+)</name>
        <dbReference type="ChEBI" id="CHEBI:29108"/>
    </cofactor>
</comment>
<comment type="caution">
    <text evidence="13">The sequence shown here is derived from an EMBL/GenBank/DDBJ whole genome shotgun (WGS) entry which is preliminary data.</text>
</comment>
<dbReference type="PANTHER" id="PTHR11742">
    <property type="entry name" value="MANNOSYL-OLIGOSACCHARIDE ALPHA-1,2-MANNOSIDASE-RELATED"/>
    <property type="match status" value="1"/>
</dbReference>
<dbReference type="GO" id="GO:0004571">
    <property type="term" value="F:mannosyl-oligosaccharide 1,2-alpha-mannosidase activity"/>
    <property type="evidence" value="ECO:0007669"/>
    <property type="project" value="UniProtKB-EC"/>
</dbReference>
<keyword evidence="14" id="KW-1185">Reference proteome</keyword>
<evidence type="ECO:0000256" key="12">
    <source>
        <dbReference type="RuleBase" id="RU361193"/>
    </source>
</evidence>
<evidence type="ECO:0000313" key="14">
    <source>
        <dbReference type="Proteomes" id="UP001150907"/>
    </source>
</evidence>
<evidence type="ECO:0000256" key="5">
    <source>
        <dbReference type="ARBA" id="ARBA00022801"/>
    </source>
</evidence>
<keyword evidence="6 10" id="KW-0106">Calcium</keyword>
<dbReference type="GO" id="GO:0036503">
    <property type="term" value="P:ERAD pathway"/>
    <property type="evidence" value="ECO:0007669"/>
    <property type="project" value="UniProtKB-ARBA"/>
</dbReference>
<evidence type="ECO:0000256" key="2">
    <source>
        <dbReference type="ARBA" id="ARBA00004922"/>
    </source>
</evidence>
<dbReference type="GO" id="GO:0005975">
    <property type="term" value="P:carbohydrate metabolic process"/>
    <property type="evidence" value="ECO:0007669"/>
    <property type="project" value="InterPro"/>
</dbReference>
<dbReference type="PANTHER" id="PTHR11742:SF55">
    <property type="entry name" value="ENDOPLASMIC RETICULUM MANNOSYL-OLIGOSACCHARIDE 1,2-ALPHA-MANNOSIDASE"/>
    <property type="match status" value="1"/>
</dbReference>
<dbReference type="EC" id="3.2.1.-" evidence="12"/>
<evidence type="ECO:0000256" key="3">
    <source>
        <dbReference type="ARBA" id="ARBA00007658"/>
    </source>
</evidence>
<evidence type="ECO:0000256" key="6">
    <source>
        <dbReference type="ARBA" id="ARBA00022837"/>
    </source>
</evidence>